<dbReference type="SUPFAM" id="SSF117281">
    <property type="entry name" value="Kelch motif"/>
    <property type="match status" value="1"/>
</dbReference>
<evidence type="ECO:0000313" key="4">
    <source>
        <dbReference type="Proteomes" id="UP000789405"/>
    </source>
</evidence>
<dbReference type="EMBL" id="CAJVPY010009404">
    <property type="protein sequence ID" value="CAG8708338.1"/>
    <property type="molecule type" value="Genomic_DNA"/>
</dbReference>
<proteinExistence type="predicted"/>
<evidence type="ECO:0000256" key="1">
    <source>
        <dbReference type="ARBA" id="ARBA00022441"/>
    </source>
</evidence>
<dbReference type="Proteomes" id="UP000789405">
    <property type="component" value="Unassembled WGS sequence"/>
</dbReference>
<dbReference type="InterPro" id="IPR006652">
    <property type="entry name" value="Kelch_1"/>
</dbReference>
<evidence type="ECO:0000313" key="3">
    <source>
        <dbReference type="EMBL" id="CAG8708338.1"/>
    </source>
</evidence>
<feature type="non-terminal residue" evidence="3">
    <location>
        <position position="347"/>
    </location>
</feature>
<dbReference type="Pfam" id="PF01344">
    <property type="entry name" value="Kelch_1"/>
    <property type="match status" value="1"/>
</dbReference>
<dbReference type="AlphaFoldDB" id="A0A9N9N6T8"/>
<dbReference type="InterPro" id="IPR015915">
    <property type="entry name" value="Kelch-typ_b-propeller"/>
</dbReference>
<protein>
    <submittedName>
        <fullName evidence="3">22798_t:CDS:1</fullName>
    </submittedName>
</protein>
<organism evidence="3 4">
    <name type="scientific">Dentiscutata erythropus</name>
    <dbReference type="NCBI Taxonomy" id="1348616"/>
    <lineage>
        <taxon>Eukaryota</taxon>
        <taxon>Fungi</taxon>
        <taxon>Fungi incertae sedis</taxon>
        <taxon>Mucoromycota</taxon>
        <taxon>Glomeromycotina</taxon>
        <taxon>Glomeromycetes</taxon>
        <taxon>Diversisporales</taxon>
        <taxon>Gigasporaceae</taxon>
        <taxon>Dentiscutata</taxon>
    </lineage>
</organism>
<dbReference type="OrthoDB" id="2421692at2759"/>
<accession>A0A9N9N6T8</accession>
<keyword evidence="2" id="KW-0677">Repeat</keyword>
<gene>
    <name evidence="3" type="ORF">DERYTH_LOCUS13416</name>
</gene>
<evidence type="ECO:0000256" key="2">
    <source>
        <dbReference type="ARBA" id="ARBA00022737"/>
    </source>
</evidence>
<name>A0A9N9N6T8_9GLOM</name>
<dbReference type="PANTHER" id="PTHR46093:SF18">
    <property type="entry name" value="FIBRONECTIN TYPE-III DOMAIN-CONTAINING PROTEIN"/>
    <property type="match status" value="1"/>
</dbReference>
<keyword evidence="1" id="KW-0880">Kelch repeat</keyword>
<dbReference type="PANTHER" id="PTHR46093">
    <property type="entry name" value="ACYL-COA-BINDING DOMAIN-CONTAINING PROTEIN 5"/>
    <property type="match status" value="1"/>
</dbReference>
<reference evidence="3" key="1">
    <citation type="submission" date="2021-06" db="EMBL/GenBank/DDBJ databases">
        <authorList>
            <person name="Kallberg Y."/>
            <person name="Tangrot J."/>
            <person name="Rosling A."/>
        </authorList>
    </citation>
    <scope>NUCLEOTIDE SEQUENCE</scope>
    <source>
        <strain evidence="3">MA453B</strain>
    </source>
</reference>
<sequence length="347" mass="38466">MSFCTNGFVPENRSGHESVLIGNKLYIMGGFDSISPLNSISREIYYLDLSSPFDIDNPPFVDLTKTSPMLYEISKVTSLAGSIGNSLIFLTGGTKKYMTDQFVFIYNVYSQRWEIAQGAQPTRSISTVTDQFVASYIFRAMKKYYMLAFWGNYIKCDVSNSICPPRSHATATLLQDGKIIYIGGANQQSFGNKITLRNMLDISIYDTQSLTWSLMEADTPFTIHPRVGHTAVLAPNSKSIILLGGTSSLLAMHPQAIYSSRFISNNDLDSVHSQAACSSRFISHNELKVICPQMAVKKPSIAWESARLLLIFSKKIRATLFELTDLKDGKQGGCPLETSSSGWSTSR</sequence>
<comment type="caution">
    <text evidence="3">The sequence shown here is derived from an EMBL/GenBank/DDBJ whole genome shotgun (WGS) entry which is preliminary data.</text>
</comment>
<keyword evidence="4" id="KW-1185">Reference proteome</keyword>
<dbReference type="Gene3D" id="2.120.10.80">
    <property type="entry name" value="Kelch-type beta propeller"/>
    <property type="match status" value="2"/>
</dbReference>